<feature type="region of interest" description="Disordered" evidence="1">
    <location>
        <begin position="32"/>
        <end position="78"/>
    </location>
</feature>
<feature type="region of interest" description="Disordered" evidence="1">
    <location>
        <begin position="578"/>
        <end position="611"/>
    </location>
</feature>
<dbReference type="AlphaFoldDB" id="A0A2B4S612"/>
<protein>
    <submittedName>
        <fullName evidence="2">Uncharacterized protein</fullName>
    </submittedName>
</protein>
<feature type="compositionally biased region" description="Acidic residues" evidence="1">
    <location>
        <begin position="43"/>
        <end position="60"/>
    </location>
</feature>
<evidence type="ECO:0000256" key="1">
    <source>
        <dbReference type="SAM" id="MobiDB-lite"/>
    </source>
</evidence>
<dbReference type="EMBL" id="LSMT01000166">
    <property type="protein sequence ID" value="PFX24826.1"/>
    <property type="molecule type" value="Genomic_DNA"/>
</dbReference>
<dbReference type="OrthoDB" id="5958225at2759"/>
<comment type="caution">
    <text evidence="2">The sequence shown here is derived from an EMBL/GenBank/DDBJ whole genome shotgun (WGS) entry which is preliminary data.</text>
</comment>
<evidence type="ECO:0000313" key="2">
    <source>
        <dbReference type="EMBL" id="PFX24826.1"/>
    </source>
</evidence>
<accession>A0A2B4S612</accession>
<feature type="compositionally biased region" description="Basic and acidic residues" evidence="1">
    <location>
        <begin position="405"/>
        <end position="422"/>
    </location>
</feature>
<reference evidence="3" key="1">
    <citation type="journal article" date="2017" name="bioRxiv">
        <title>Comparative analysis of the genomes of Stylophora pistillata and Acropora digitifera provides evidence for extensive differences between species of corals.</title>
        <authorList>
            <person name="Voolstra C.R."/>
            <person name="Li Y."/>
            <person name="Liew Y.J."/>
            <person name="Baumgarten S."/>
            <person name="Zoccola D."/>
            <person name="Flot J.-F."/>
            <person name="Tambutte S."/>
            <person name="Allemand D."/>
            <person name="Aranda M."/>
        </authorList>
    </citation>
    <scope>NUCLEOTIDE SEQUENCE [LARGE SCALE GENOMIC DNA]</scope>
</reference>
<proteinExistence type="predicted"/>
<organism evidence="2 3">
    <name type="scientific">Stylophora pistillata</name>
    <name type="common">Smooth cauliflower coral</name>
    <dbReference type="NCBI Taxonomy" id="50429"/>
    <lineage>
        <taxon>Eukaryota</taxon>
        <taxon>Metazoa</taxon>
        <taxon>Cnidaria</taxon>
        <taxon>Anthozoa</taxon>
        <taxon>Hexacorallia</taxon>
        <taxon>Scleractinia</taxon>
        <taxon>Astrocoeniina</taxon>
        <taxon>Pocilloporidae</taxon>
        <taxon>Stylophora</taxon>
    </lineage>
</organism>
<evidence type="ECO:0000313" key="3">
    <source>
        <dbReference type="Proteomes" id="UP000225706"/>
    </source>
</evidence>
<dbReference type="Proteomes" id="UP000225706">
    <property type="component" value="Unassembled WGS sequence"/>
</dbReference>
<feature type="region of interest" description="Disordered" evidence="1">
    <location>
        <begin position="404"/>
        <end position="423"/>
    </location>
</feature>
<keyword evidence="3" id="KW-1185">Reference proteome</keyword>
<gene>
    <name evidence="2" type="ORF">AWC38_SpisGene10550</name>
</gene>
<feature type="compositionally biased region" description="Acidic residues" evidence="1">
    <location>
        <begin position="590"/>
        <end position="602"/>
    </location>
</feature>
<name>A0A2B4S612_STYPI</name>
<sequence>MGYAKRSANKASNMAIDEEAAKVWMTYMNLSRLNQDQSRNPDSEGEESQDSTSSDEDMDIDPPTAADTSNENDEDVVSPQESGLKFHLKGSLILLFSILLIFFDKKKKKKKKKNSASSDDEKPKIGPNKVSDFLLFWIIPYLLSYTQRKVREIKEHHRKRLRPEFPPVCRKSTLDIIEGAMLSCGVSGELKATIVGKYKDFYSTENLEYEYELLQSPEGTPIILVPKDYKVTHMPLKLKDVGTKWRELGDTNLLTVFLSKFIKSRKIQRDFFDSLDFVKNRQGIDYAIILPDEKTFVELKDAFERESHDYLITPKVGRNLIVPRLGLVTTTEKHLRVCFTYFQGSKGEQVAAMFRAIGAHFLDHFCLIILHGLSRNKSDPNCNIGSLYPVGIARKVTFRGNSVQLEKKTKKSESKNTGKKDFSASQGKFCRAEFPITYNLWETETRNTEVVKNLISRAEASLGFNPNFERDALLHVAYATKSHEKKLKEEPFGASMAPNKEALSKYQIRAVNLDGAFLGNVVRSGRKENIAVVLAIKDVCGREGCCFANVRQAIQSIIVNFVRAAVVAGLPKVYPSEPDEEDRVIIESGSSEDEDESPDDEPCVSGQNVAG</sequence>